<accession>A0A4P9C9Q9</accession>
<dbReference type="Pfam" id="PF02734">
    <property type="entry name" value="Dak2"/>
    <property type="match status" value="1"/>
</dbReference>
<gene>
    <name evidence="4" type="ORF">CPZ25_008795</name>
</gene>
<dbReference type="SMART" id="SM01120">
    <property type="entry name" value="Dak2"/>
    <property type="match status" value="1"/>
</dbReference>
<evidence type="ECO:0000313" key="5">
    <source>
        <dbReference type="Proteomes" id="UP000218387"/>
    </source>
</evidence>
<proteinExistence type="predicted"/>
<protein>
    <submittedName>
        <fullName evidence="4">DAK2 domain-containing protein</fullName>
    </submittedName>
</protein>
<dbReference type="AlphaFoldDB" id="A0A4P9C9Q9"/>
<dbReference type="PANTHER" id="PTHR28629:SF4">
    <property type="entry name" value="TRIOKINASE_FMN CYCLASE"/>
    <property type="match status" value="1"/>
</dbReference>
<evidence type="ECO:0000259" key="3">
    <source>
        <dbReference type="PROSITE" id="PS51480"/>
    </source>
</evidence>
<keyword evidence="1" id="KW-0808">Transferase</keyword>
<dbReference type="GO" id="GO:0005829">
    <property type="term" value="C:cytosol"/>
    <property type="evidence" value="ECO:0007669"/>
    <property type="project" value="TreeGrafter"/>
</dbReference>
<dbReference type="InterPro" id="IPR036117">
    <property type="entry name" value="DhaL_dom_sf"/>
</dbReference>
<keyword evidence="2" id="KW-0418">Kinase</keyword>
<dbReference type="PANTHER" id="PTHR28629">
    <property type="entry name" value="TRIOKINASE/FMN CYCLASE"/>
    <property type="match status" value="1"/>
</dbReference>
<evidence type="ECO:0000256" key="2">
    <source>
        <dbReference type="ARBA" id="ARBA00022777"/>
    </source>
</evidence>
<dbReference type="GO" id="GO:0019563">
    <property type="term" value="P:glycerol catabolic process"/>
    <property type="evidence" value="ECO:0007669"/>
    <property type="project" value="TreeGrafter"/>
</dbReference>
<dbReference type="SUPFAM" id="SSF101473">
    <property type="entry name" value="DhaL-like"/>
    <property type="match status" value="1"/>
</dbReference>
<organism evidence="4 5">
    <name type="scientific">Eubacterium maltosivorans</name>
    <dbReference type="NCBI Taxonomy" id="2041044"/>
    <lineage>
        <taxon>Bacteria</taxon>
        <taxon>Bacillati</taxon>
        <taxon>Bacillota</taxon>
        <taxon>Clostridia</taxon>
        <taxon>Eubacteriales</taxon>
        <taxon>Eubacteriaceae</taxon>
        <taxon>Eubacterium</taxon>
    </lineage>
</organism>
<dbReference type="Gene3D" id="1.25.40.340">
    <property type="match status" value="1"/>
</dbReference>
<reference evidence="4 5" key="1">
    <citation type="submission" date="2018-05" db="EMBL/GenBank/DDBJ databases">
        <title>Genome comparison of Eubacterium sp.</title>
        <authorList>
            <person name="Feng Y."/>
            <person name="Sanchez-Andrea I."/>
            <person name="Stams A.J.M."/>
            <person name="De Vos W.M."/>
        </authorList>
    </citation>
    <scope>NUCLEOTIDE SEQUENCE [LARGE SCALE GENOMIC DNA]</scope>
    <source>
        <strain evidence="4 5">YI</strain>
    </source>
</reference>
<name>A0A4P9C9Q9_EUBML</name>
<dbReference type="PROSITE" id="PS51480">
    <property type="entry name" value="DHAL"/>
    <property type="match status" value="1"/>
</dbReference>
<dbReference type="Proteomes" id="UP000218387">
    <property type="component" value="Chromosome"/>
</dbReference>
<evidence type="ECO:0000256" key="1">
    <source>
        <dbReference type="ARBA" id="ARBA00022679"/>
    </source>
</evidence>
<dbReference type="InterPro" id="IPR050861">
    <property type="entry name" value="Dihydroxyacetone_Kinase"/>
</dbReference>
<keyword evidence="5" id="KW-1185">Reference proteome</keyword>
<dbReference type="KEGG" id="emt:CPZ25_008795"/>
<dbReference type="EMBL" id="CP029487">
    <property type="protein sequence ID" value="QCT71422.1"/>
    <property type="molecule type" value="Genomic_DNA"/>
</dbReference>
<dbReference type="GO" id="GO:0004371">
    <property type="term" value="F:glycerone kinase activity"/>
    <property type="evidence" value="ECO:0007669"/>
    <property type="project" value="InterPro"/>
</dbReference>
<dbReference type="InterPro" id="IPR004007">
    <property type="entry name" value="DhaL_dom"/>
</dbReference>
<feature type="domain" description="DhaL" evidence="3">
    <location>
        <begin position="25"/>
        <end position="222"/>
    </location>
</feature>
<evidence type="ECO:0000313" key="4">
    <source>
        <dbReference type="EMBL" id="QCT71422.1"/>
    </source>
</evidence>
<sequence>MLIPVIFYKQVETDTGGESMSVETLKIKNMLLTSANKIISNVENLTRLDCELGDGDHGTTMEKIAKALVTEVDAWNEETDLKEALEALNDTLEDISGGSAAPLFGSFVCGMADAADPSQDTDAFIKTILLGAYEEFFDTSGAKPGGKSMMDAIYPATEVIRSADKINQEVLNQAAKAAREGSDATSDMLGKYGRARYIGDRAIGHTDPGSVSFALFYEGLAEGYAL</sequence>